<gene>
    <name evidence="1" type="ORF">L6164_034528</name>
</gene>
<dbReference type="Proteomes" id="UP000828941">
    <property type="component" value="Chromosome 13"/>
</dbReference>
<reference evidence="1 2" key="1">
    <citation type="journal article" date="2022" name="DNA Res.">
        <title>Chromosomal-level genome assembly of the orchid tree Bauhinia variegata (Leguminosae; Cercidoideae) supports the allotetraploid origin hypothesis of Bauhinia.</title>
        <authorList>
            <person name="Zhong Y."/>
            <person name="Chen Y."/>
            <person name="Zheng D."/>
            <person name="Pang J."/>
            <person name="Liu Y."/>
            <person name="Luo S."/>
            <person name="Meng S."/>
            <person name="Qian L."/>
            <person name="Wei D."/>
            <person name="Dai S."/>
            <person name="Zhou R."/>
        </authorList>
    </citation>
    <scope>NUCLEOTIDE SEQUENCE [LARGE SCALE GENOMIC DNA]</scope>
    <source>
        <strain evidence="1">BV-YZ2020</strain>
    </source>
</reference>
<protein>
    <submittedName>
        <fullName evidence="1">Uncharacterized protein</fullName>
    </submittedName>
</protein>
<keyword evidence="2" id="KW-1185">Reference proteome</keyword>
<dbReference type="EMBL" id="CM039438">
    <property type="protein sequence ID" value="KAI4301232.1"/>
    <property type="molecule type" value="Genomic_DNA"/>
</dbReference>
<comment type="caution">
    <text evidence="1">The sequence shown here is derived from an EMBL/GenBank/DDBJ whole genome shotgun (WGS) entry which is preliminary data.</text>
</comment>
<organism evidence="1 2">
    <name type="scientific">Bauhinia variegata</name>
    <name type="common">Purple orchid tree</name>
    <name type="synonym">Phanera variegata</name>
    <dbReference type="NCBI Taxonomy" id="167791"/>
    <lineage>
        <taxon>Eukaryota</taxon>
        <taxon>Viridiplantae</taxon>
        <taxon>Streptophyta</taxon>
        <taxon>Embryophyta</taxon>
        <taxon>Tracheophyta</taxon>
        <taxon>Spermatophyta</taxon>
        <taxon>Magnoliopsida</taxon>
        <taxon>eudicotyledons</taxon>
        <taxon>Gunneridae</taxon>
        <taxon>Pentapetalae</taxon>
        <taxon>rosids</taxon>
        <taxon>fabids</taxon>
        <taxon>Fabales</taxon>
        <taxon>Fabaceae</taxon>
        <taxon>Cercidoideae</taxon>
        <taxon>Cercideae</taxon>
        <taxon>Bauhiniinae</taxon>
        <taxon>Bauhinia</taxon>
    </lineage>
</organism>
<evidence type="ECO:0000313" key="2">
    <source>
        <dbReference type="Proteomes" id="UP000828941"/>
    </source>
</evidence>
<evidence type="ECO:0000313" key="1">
    <source>
        <dbReference type="EMBL" id="KAI4301232.1"/>
    </source>
</evidence>
<sequence>MAMAFTIFVVAVVGVWGVTADQSDCNSVLVTLLPCLDYVTGNASTPSSACCTQLASVVSTQPKCLCEVVHGDAPSIGQAINETLALALPTACKLQTPSVSRCSNASSPMPSPAAVTPNSSSGSGSNSNTESSTSRGNGSGEKTEMQNSRCSVQKEMMKNMREAFLSRGSHLRRHTQSAIPSPRYPLPLSLPLLFLQQSQNHLSLRFSFRCHFRCYSRSVVKNYQTQMK</sequence>
<accession>A0ACB9KV69</accession>
<name>A0ACB9KV69_BAUVA</name>
<proteinExistence type="predicted"/>